<evidence type="ECO:0000313" key="1">
    <source>
        <dbReference type="EMBL" id="SBT45360.1"/>
    </source>
</evidence>
<dbReference type="AlphaFoldDB" id="A0A1A8ZN91"/>
<evidence type="ECO:0000313" key="3">
    <source>
        <dbReference type="Proteomes" id="UP000078550"/>
    </source>
</evidence>
<accession>A0A1A8ZN91</accession>
<dbReference type="Proteomes" id="UP000078550">
    <property type="component" value="Unassembled WGS sequence"/>
</dbReference>
<dbReference type="Proteomes" id="UP000078555">
    <property type="component" value="Unassembled WGS sequence"/>
</dbReference>
<dbReference type="EMBL" id="FLRD01000136">
    <property type="protein sequence ID" value="SBT45360.1"/>
    <property type="molecule type" value="Genomic_DNA"/>
</dbReference>
<evidence type="ECO:0000313" key="4">
    <source>
        <dbReference type="Proteomes" id="UP000078555"/>
    </source>
</evidence>
<protein>
    <submittedName>
        <fullName evidence="1">Uncharacterized protein</fullName>
    </submittedName>
</protein>
<evidence type="ECO:0000313" key="2">
    <source>
        <dbReference type="EMBL" id="SBT45974.1"/>
    </source>
</evidence>
<reference evidence="3" key="1">
    <citation type="submission" date="2016-05" db="EMBL/GenBank/DDBJ databases">
        <authorList>
            <person name="Naeem Raeece"/>
        </authorList>
    </citation>
    <scope>NUCLEOTIDE SEQUENCE [LARGE SCALE GENOMIC DNA]</scope>
</reference>
<gene>
    <name evidence="1" type="ORF">POVWA1_051800</name>
    <name evidence="2" type="ORF">POVWA2_051070</name>
</gene>
<name>A0A1A8ZN91_PLAOA</name>
<organism evidence="1 4">
    <name type="scientific">Plasmodium ovale wallikeri</name>
    <dbReference type="NCBI Taxonomy" id="864142"/>
    <lineage>
        <taxon>Eukaryota</taxon>
        <taxon>Sar</taxon>
        <taxon>Alveolata</taxon>
        <taxon>Apicomplexa</taxon>
        <taxon>Aconoidasida</taxon>
        <taxon>Haemosporida</taxon>
        <taxon>Plasmodiidae</taxon>
        <taxon>Plasmodium</taxon>
        <taxon>Plasmodium (Plasmodium)</taxon>
    </lineage>
</organism>
<reference evidence="4" key="2">
    <citation type="submission" date="2016-05" db="EMBL/GenBank/DDBJ databases">
        <authorList>
            <person name="Naeem R."/>
        </authorList>
    </citation>
    <scope>NUCLEOTIDE SEQUENCE [LARGE SCALE GENOMIC DNA]</scope>
</reference>
<reference evidence="1" key="3">
    <citation type="submission" date="2016-05" db="EMBL/GenBank/DDBJ databases">
        <authorList>
            <person name="Lavstsen T."/>
            <person name="Jespersen J.S."/>
        </authorList>
    </citation>
    <scope>NUCLEOTIDE SEQUENCE [LARGE SCALE GENOMIC DNA]</scope>
</reference>
<proteinExistence type="predicted"/>
<sequence length="115" mass="13271">MNLYLTKPGVQCERVTSLKTTICVPFKSHSFFVSARPASNGASHCKPRGSRYNTYTIPRKKKYERLIKIVNKKFTKMYEALNGFSLYDSLEKEINVAYISPTLFPASFPFPFRFL</sequence>
<dbReference type="EMBL" id="FLRE01000181">
    <property type="protein sequence ID" value="SBT45974.1"/>
    <property type="molecule type" value="Genomic_DNA"/>
</dbReference>
<keyword evidence="4" id="KW-1185">Reference proteome</keyword>